<evidence type="ECO:0000313" key="2">
    <source>
        <dbReference type="Proteomes" id="UP000308197"/>
    </source>
</evidence>
<dbReference type="InParanoid" id="A0A5C3PSQ8"/>
<protein>
    <submittedName>
        <fullName evidence="1">Uncharacterized protein</fullName>
    </submittedName>
</protein>
<dbReference type="EMBL" id="ML211015">
    <property type="protein sequence ID" value="TFK91639.1"/>
    <property type="molecule type" value="Genomic_DNA"/>
</dbReference>
<reference evidence="1 2" key="1">
    <citation type="journal article" date="2019" name="Nat. Ecol. Evol.">
        <title>Megaphylogeny resolves global patterns of mushroom evolution.</title>
        <authorList>
            <person name="Varga T."/>
            <person name="Krizsan K."/>
            <person name="Foldi C."/>
            <person name="Dima B."/>
            <person name="Sanchez-Garcia M."/>
            <person name="Sanchez-Ramirez S."/>
            <person name="Szollosi G.J."/>
            <person name="Szarkandi J.G."/>
            <person name="Papp V."/>
            <person name="Albert L."/>
            <person name="Andreopoulos W."/>
            <person name="Angelini C."/>
            <person name="Antonin V."/>
            <person name="Barry K.W."/>
            <person name="Bougher N.L."/>
            <person name="Buchanan P."/>
            <person name="Buyck B."/>
            <person name="Bense V."/>
            <person name="Catcheside P."/>
            <person name="Chovatia M."/>
            <person name="Cooper J."/>
            <person name="Damon W."/>
            <person name="Desjardin D."/>
            <person name="Finy P."/>
            <person name="Geml J."/>
            <person name="Haridas S."/>
            <person name="Hughes K."/>
            <person name="Justo A."/>
            <person name="Karasinski D."/>
            <person name="Kautmanova I."/>
            <person name="Kiss B."/>
            <person name="Kocsube S."/>
            <person name="Kotiranta H."/>
            <person name="LaButti K.M."/>
            <person name="Lechner B.E."/>
            <person name="Liimatainen K."/>
            <person name="Lipzen A."/>
            <person name="Lukacs Z."/>
            <person name="Mihaltcheva S."/>
            <person name="Morgado L.N."/>
            <person name="Niskanen T."/>
            <person name="Noordeloos M.E."/>
            <person name="Ohm R.A."/>
            <person name="Ortiz-Santana B."/>
            <person name="Ovrebo C."/>
            <person name="Racz N."/>
            <person name="Riley R."/>
            <person name="Savchenko A."/>
            <person name="Shiryaev A."/>
            <person name="Soop K."/>
            <person name="Spirin V."/>
            <person name="Szebenyi C."/>
            <person name="Tomsovsky M."/>
            <person name="Tulloss R.E."/>
            <person name="Uehling J."/>
            <person name="Grigoriev I.V."/>
            <person name="Vagvolgyi C."/>
            <person name="Papp T."/>
            <person name="Martin F.M."/>
            <person name="Miettinen O."/>
            <person name="Hibbett D.S."/>
            <person name="Nagy L.G."/>
        </authorList>
    </citation>
    <scope>NUCLEOTIDE SEQUENCE [LARGE SCALE GENOMIC DNA]</scope>
    <source>
        <strain evidence="1 2">HHB13444</strain>
    </source>
</reference>
<keyword evidence="2" id="KW-1185">Reference proteome</keyword>
<proteinExistence type="predicted"/>
<sequence length="221" mass="23824">MLAISTVATLEKGFGLNITFKLSSTIYACSQAGGATGRTFRHLTLGQRFDIKADYVAQTFLIVAVPSQYRAGTDVCGLLSVNGFVALLRRVSAPLLPVYTTYGPARRPGVVRGRFVLEQCPRTPGHHTHEHADAPLQLAAMALTITQGTLIASQRLSVHQLIAGSQRTTHSASSATDSTRSRIATLLAILRYGHRDVLCYSLRVTCTESRATCRNSTAPPL</sequence>
<evidence type="ECO:0000313" key="1">
    <source>
        <dbReference type="EMBL" id="TFK91639.1"/>
    </source>
</evidence>
<dbReference type="Proteomes" id="UP000308197">
    <property type="component" value="Unassembled WGS sequence"/>
</dbReference>
<dbReference type="AlphaFoldDB" id="A0A5C3PSQ8"/>
<accession>A0A5C3PSQ8</accession>
<name>A0A5C3PSQ8_9APHY</name>
<gene>
    <name evidence="1" type="ORF">K466DRAFT_303212</name>
</gene>
<organism evidence="1 2">
    <name type="scientific">Polyporus arcularius HHB13444</name>
    <dbReference type="NCBI Taxonomy" id="1314778"/>
    <lineage>
        <taxon>Eukaryota</taxon>
        <taxon>Fungi</taxon>
        <taxon>Dikarya</taxon>
        <taxon>Basidiomycota</taxon>
        <taxon>Agaricomycotina</taxon>
        <taxon>Agaricomycetes</taxon>
        <taxon>Polyporales</taxon>
        <taxon>Polyporaceae</taxon>
        <taxon>Polyporus</taxon>
    </lineage>
</organism>